<dbReference type="Proteomes" id="UP000032946">
    <property type="component" value="Chromosome"/>
</dbReference>
<dbReference type="EMBL" id="FO818640">
    <property type="protein sequence ID" value="CDM97808.1"/>
    <property type="molecule type" value="Genomic_DNA"/>
</dbReference>
<evidence type="ECO:0000313" key="3">
    <source>
        <dbReference type="Proteomes" id="UP000032946"/>
    </source>
</evidence>
<gene>
    <name evidence="2" type="ORF">ARTHRO_60409</name>
</gene>
<keyword evidence="3" id="KW-1185">Reference proteome</keyword>
<name>A0A9P1P1B2_9CYAN</name>
<protein>
    <submittedName>
        <fullName evidence="2">Uncharacterized protein</fullName>
    </submittedName>
</protein>
<sequence>MLLKGDRLKPRQFLPTKNSQTSTDSSFDQPEIIRYNIYYVRDV</sequence>
<reference evidence="2 3" key="1">
    <citation type="submission" date="2014-02" db="EMBL/GenBank/DDBJ databases">
        <authorList>
            <person name="Genoscope - CEA"/>
        </authorList>
    </citation>
    <scope>NUCLEOTIDE SEQUENCE [LARGE SCALE GENOMIC DNA]</scope>
    <source>
        <strain evidence="2 3">PCC 8005</strain>
    </source>
</reference>
<accession>A0A9P1P1B2</accession>
<feature type="compositionally biased region" description="Polar residues" evidence="1">
    <location>
        <begin position="15"/>
        <end position="27"/>
    </location>
</feature>
<dbReference type="AlphaFoldDB" id="A0A9P1P1B2"/>
<organism evidence="2 3">
    <name type="scientific">Limnospira indica PCC 8005</name>
    <dbReference type="NCBI Taxonomy" id="376219"/>
    <lineage>
        <taxon>Bacteria</taxon>
        <taxon>Bacillati</taxon>
        <taxon>Cyanobacteriota</taxon>
        <taxon>Cyanophyceae</taxon>
        <taxon>Oscillatoriophycideae</taxon>
        <taxon>Oscillatoriales</taxon>
        <taxon>Sirenicapillariaceae</taxon>
        <taxon>Limnospira</taxon>
    </lineage>
</organism>
<evidence type="ECO:0000256" key="1">
    <source>
        <dbReference type="SAM" id="MobiDB-lite"/>
    </source>
</evidence>
<evidence type="ECO:0000313" key="2">
    <source>
        <dbReference type="EMBL" id="CDM97808.1"/>
    </source>
</evidence>
<proteinExistence type="predicted"/>
<feature type="region of interest" description="Disordered" evidence="1">
    <location>
        <begin position="1"/>
        <end position="27"/>
    </location>
</feature>